<evidence type="ECO:0000313" key="8">
    <source>
        <dbReference type="Proteomes" id="UP000009375"/>
    </source>
</evidence>
<evidence type="ECO:0000256" key="5">
    <source>
        <dbReference type="HAMAP-Rule" id="MF_00623"/>
    </source>
</evidence>
<dbReference type="CDD" id="cd05789">
    <property type="entry name" value="S1_Rrp4"/>
    <property type="match status" value="1"/>
</dbReference>
<evidence type="ECO:0000256" key="3">
    <source>
        <dbReference type="ARBA" id="ARBA00022835"/>
    </source>
</evidence>
<dbReference type="InterPro" id="IPR048565">
    <property type="entry name" value="S1_RRP4"/>
</dbReference>
<dbReference type="InterPro" id="IPR054371">
    <property type="entry name" value="RRP4_N"/>
</dbReference>
<dbReference type="Pfam" id="PF15985">
    <property type="entry name" value="KH_6"/>
    <property type="match status" value="1"/>
</dbReference>
<dbReference type="GO" id="GO:0008143">
    <property type="term" value="F:poly(A) binding"/>
    <property type="evidence" value="ECO:0007669"/>
    <property type="project" value="InterPro"/>
</dbReference>
<protein>
    <recommendedName>
        <fullName evidence="5">Exosome complex component Rrp4</fullName>
    </recommendedName>
</protein>
<feature type="domain" description="S1 motif" evidence="6">
    <location>
        <begin position="62"/>
        <end position="131"/>
    </location>
</feature>
<dbReference type="InterPro" id="IPR004088">
    <property type="entry name" value="KH_dom_type_1"/>
</dbReference>
<dbReference type="InterPro" id="IPR003029">
    <property type="entry name" value="S1_domain"/>
</dbReference>
<dbReference type="Proteomes" id="UP000009375">
    <property type="component" value="Unassembled WGS sequence"/>
</dbReference>
<dbReference type="PANTHER" id="PTHR21321:SF4">
    <property type="entry name" value="EXOSOME COMPLEX COMPONENT RRP4"/>
    <property type="match status" value="1"/>
</dbReference>
<dbReference type="GO" id="GO:0000178">
    <property type="term" value="C:exosome (RNase complex)"/>
    <property type="evidence" value="ECO:0007669"/>
    <property type="project" value="UniProtKB-KW"/>
</dbReference>
<dbReference type="InterPro" id="IPR012340">
    <property type="entry name" value="NA-bd_OB-fold"/>
</dbReference>
<dbReference type="Pfam" id="PF22625">
    <property type="entry name" value="ECR1_N_2"/>
    <property type="match status" value="1"/>
</dbReference>
<accession>D2EG60</accession>
<dbReference type="PROSITE" id="PS50126">
    <property type="entry name" value="S1"/>
    <property type="match status" value="1"/>
</dbReference>
<dbReference type="HAMAP" id="MF_00623">
    <property type="entry name" value="Exosome_Rrp4"/>
    <property type="match status" value="1"/>
</dbReference>
<dbReference type="InterPro" id="IPR023474">
    <property type="entry name" value="Rrp4"/>
</dbReference>
<name>D2EG60_PARA4</name>
<dbReference type="Gene3D" id="2.40.50.140">
    <property type="entry name" value="Nucleic acid-binding proteins"/>
    <property type="match status" value="1"/>
</dbReference>
<dbReference type="EMBL" id="GG730062">
    <property type="protein sequence ID" value="EEZ92655.1"/>
    <property type="molecule type" value="Genomic_DNA"/>
</dbReference>
<comment type="similarity">
    <text evidence="1 5">Belongs to the RRP4 family.</text>
</comment>
<dbReference type="InterPro" id="IPR004087">
    <property type="entry name" value="KH_dom"/>
</dbReference>
<dbReference type="PROSITE" id="PS50084">
    <property type="entry name" value="KH_TYPE_1"/>
    <property type="match status" value="1"/>
</dbReference>
<evidence type="ECO:0000256" key="2">
    <source>
        <dbReference type="ARBA" id="ARBA00022490"/>
    </source>
</evidence>
<comment type="subunit">
    <text evidence="5">Component of the archaeal exosome complex. Forms a trimer of Rrp4 and/or Csl4 subunits. The trimer associates with an hexameric ring-like arrangement composed of 3 Rrp41-Rrp42 heterodimers.</text>
</comment>
<dbReference type="GO" id="GO:0005737">
    <property type="term" value="C:cytoplasm"/>
    <property type="evidence" value="ECO:0007669"/>
    <property type="project" value="UniProtKB-SubCell"/>
</dbReference>
<organism evidence="7 8">
    <name type="scientific">Candidatus Parvarchaeum acidiphilum ARMAN-4</name>
    <dbReference type="NCBI Taxonomy" id="662760"/>
    <lineage>
        <taxon>Archaea</taxon>
        <taxon>Candidatus Parvarchaeota</taxon>
        <taxon>Candidatus Parvarchaeum</taxon>
    </lineage>
</organism>
<dbReference type="SMART" id="SM00322">
    <property type="entry name" value="KH"/>
    <property type="match status" value="1"/>
</dbReference>
<dbReference type="AlphaFoldDB" id="D2EG60"/>
<dbReference type="Gene3D" id="3.30.1370.10">
    <property type="entry name" value="K Homology domain, type 1"/>
    <property type="match status" value="1"/>
</dbReference>
<keyword evidence="2 5" id="KW-0963">Cytoplasm</keyword>
<dbReference type="SUPFAM" id="SSF54791">
    <property type="entry name" value="Eukaryotic type KH-domain (KH-domain type I)"/>
    <property type="match status" value="1"/>
</dbReference>
<comment type="function">
    <text evidence="5">Non-catalytic component of the exosome, which is a complex involved in RNA degradation. Increases the RNA binding and the efficiency of RNA degradation. Confers strong poly(A) specificity to the exosome.</text>
</comment>
<dbReference type="PANTHER" id="PTHR21321">
    <property type="entry name" value="PNAS-3 RELATED"/>
    <property type="match status" value="1"/>
</dbReference>
<dbReference type="Gene3D" id="2.40.50.100">
    <property type="match status" value="1"/>
</dbReference>
<evidence type="ECO:0000256" key="1">
    <source>
        <dbReference type="ARBA" id="ARBA00009155"/>
    </source>
</evidence>
<evidence type="ECO:0000259" key="6">
    <source>
        <dbReference type="PROSITE" id="PS50126"/>
    </source>
</evidence>
<dbReference type="GO" id="GO:0000467">
    <property type="term" value="P:exonucleolytic trimming to generate mature 3'-end of 5.8S rRNA from tricistronic rRNA transcript (SSU-rRNA, 5.8S rRNA, LSU-rRNA)"/>
    <property type="evidence" value="ECO:0007669"/>
    <property type="project" value="TreeGrafter"/>
</dbReference>
<comment type="subcellular location">
    <subcellularLocation>
        <location evidence="5">Cytoplasm</location>
    </subcellularLocation>
</comment>
<dbReference type="Pfam" id="PF21266">
    <property type="entry name" value="S1_RRP4"/>
    <property type="match status" value="1"/>
</dbReference>
<reference evidence="7 8" key="1">
    <citation type="journal article" date="2010" name="Proc. Natl. Acad. Sci. U.S.A.">
        <title>Enigmatic, ultrasmall, uncultivated Archaea.</title>
        <authorList>
            <person name="Baker B.J."/>
            <person name="Comolli L.R."/>
            <person name="Dick G.J."/>
            <person name="Hauser L.J."/>
            <person name="Hyatt D."/>
            <person name="Dill B.D."/>
            <person name="Land M.L."/>
            <person name="Verberkmoes N.C."/>
            <person name="Hettich R.L."/>
            <person name="Banfield J.F."/>
        </authorList>
    </citation>
    <scope>NUCLEOTIDE SEQUENCE [LARGE SCALE GENOMIC DNA]</scope>
</reference>
<gene>
    <name evidence="5" type="primary">rrp4</name>
    <name evidence="7" type="ORF">BJBARM4_0753</name>
</gene>
<dbReference type="InterPro" id="IPR026699">
    <property type="entry name" value="Exosome_RNA_bind1/RRP40/RRP4"/>
</dbReference>
<proteinExistence type="inferred from homology"/>
<dbReference type="GO" id="GO:0034475">
    <property type="term" value="P:U4 snRNA 3'-end processing"/>
    <property type="evidence" value="ECO:0007669"/>
    <property type="project" value="TreeGrafter"/>
</dbReference>
<evidence type="ECO:0000313" key="7">
    <source>
        <dbReference type="EMBL" id="EEZ92655.1"/>
    </source>
</evidence>
<sequence>MINVKNFDIVTPGELLSDERNGRNGTYEENEKVYSKFLGMVQLSDRGISVSPLAGNYYPKEGDDIVGEVTEISSKYWVVDISAPFYTRLDIRDVNFRVEESELSRYINIGDLVYARVFRVYPNNAADISMRGTRYGKLDSKMITRIDPVKLPRLIGKEGAMINLIKEETKCDLVVGQNGIVWVDGEDKNRAIALSAIKFIDEHYVDSDLTEKVRRLLEDVRGKI</sequence>
<dbReference type="NCBIfam" id="NF003181">
    <property type="entry name" value="PRK04163.1-1"/>
    <property type="match status" value="1"/>
</dbReference>
<keyword evidence="3 5" id="KW-0271">Exosome</keyword>
<dbReference type="GO" id="GO:0071034">
    <property type="term" value="P:CUT catabolic process"/>
    <property type="evidence" value="ECO:0007669"/>
    <property type="project" value="TreeGrafter"/>
</dbReference>
<keyword evidence="4 5" id="KW-0694">RNA-binding</keyword>
<dbReference type="GO" id="GO:0071051">
    <property type="term" value="P:poly(A)-dependent snoRNA 3'-end processing"/>
    <property type="evidence" value="ECO:0007669"/>
    <property type="project" value="TreeGrafter"/>
</dbReference>
<dbReference type="InterPro" id="IPR036612">
    <property type="entry name" value="KH_dom_type_1_sf"/>
</dbReference>
<dbReference type="SUPFAM" id="SSF110324">
    <property type="entry name" value="Ribosomal L27 protein-like"/>
    <property type="match status" value="1"/>
</dbReference>
<dbReference type="SUPFAM" id="SSF50249">
    <property type="entry name" value="Nucleic acid-binding proteins"/>
    <property type="match status" value="1"/>
</dbReference>
<evidence type="ECO:0000256" key="4">
    <source>
        <dbReference type="ARBA" id="ARBA00022884"/>
    </source>
</evidence>